<keyword evidence="7" id="KW-0472">Membrane</keyword>
<dbReference type="GO" id="GO:0031902">
    <property type="term" value="C:late endosome membrane"/>
    <property type="evidence" value="ECO:0007669"/>
    <property type="project" value="UniProtKB-SubCell"/>
</dbReference>
<dbReference type="OrthoDB" id="6021306at2759"/>
<dbReference type="InterPro" id="IPR040297">
    <property type="entry name" value="MVB12B"/>
</dbReference>
<evidence type="ECO:0000256" key="6">
    <source>
        <dbReference type="ARBA" id="ARBA00022927"/>
    </source>
</evidence>
<dbReference type="PANTHER" id="PTHR31547">
    <property type="entry name" value="MULTIVESICULAR BODY SUBUNIT 12B"/>
    <property type="match status" value="1"/>
</dbReference>
<keyword evidence="6" id="KW-0653">Protein transport</keyword>
<evidence type="ECO:0000259" key="9">
    <source>
        <dbReference type="PROSITE" id="PS51498"/>
    </source>
</evidence>
<dbReference type="PROSITE" id="PS51498">
    <property type="entry name" value="MABP"/>
    <property type="match status" value="1"/>
</dbReference>
<dbReference type="GO" id="GO:0046755">
    <property type="term" value="P:viral budding"/>
    <property type="evidence" value="ECO:0007669"/>
    <property type="project" value="TreeGrafter"/>
</dbReference>
<comment type="subcellular location">
    <subcellularLocation>
        <location evidence="2">Endosome membrane</location>
        <topology evidence="2">Peripheral membrane protein</topology>
    </subcellularLocation>
    <subcellularLocation>
        <location evidence="1">Late endosome membrane</location>
    </subcellularLocation>
</comment>
<evidence type="ECO:0000313" key="11">
    <source>
        <dbReference type="Proteomes" id="UP000274131"/>
    </source>
</evidence>
<evidence type="ECO:0000256" key="7">
    <source>
        <dbReference type="ARBA" id="ARBA00023136"/>
    </source>
</evidence>
<feature type="domain" description="MABP" evidence="9">
    <location>
        <begin position="7"/>
        <end position="158"/>
    </location>
</feature>
<dbReference type="PANTHER" id="PTHR31547:SF1">
    <property type="entry name" value="MULTIVESICULAR BODY SUBUNIT 12B"/>
    <property type="match status" value="1"/>
</dbReference>
<dbReference type="EMBL" id="UXUI01007690">
    <property type="protein sequence ID" value="VDD88688.1"/>
    <property type="molecule type" value="Genomic_DNA"/>
</dbReference>
<proteinExistence type="inferred from homology"/>
<dbReference type="AlphaFoldDB" id="A0A0N4V292"/>
<dbReference type="GO" id="GO:0019075">
    <property type="term" value="P:virus maturation"/>
    <property type="evidence" value="ECO:0007669"/>
    <property type="project" value="TreeGrafter"/>
</dbReference>
<comment type="similarity">
    <text evidence="3">Belongs to the MVB12 family.</text>
</comment>
<keyword evidence="4" id="KW-0813">Transport</keyword>
<comment type="function">
    <text evidence="8">Component of the ESCRT-I complex, a regulator of vesicular trafficking process. Required for the sorting of endocytic ubiquitinated cargos into multivesicular bodies.</text>
</comment>
<name>A0A0N4V292_ENTVE</name>
<dbReference type="FunFam" id="2.100.10.50:FF:000002">
    <property type="entry name" value="Multivesicular body subunit 12B"/>
    <property type="match status" value="1"/>
</dbReference>
<evidence type="ECO:0000256" key="5">
    <source>
        <dbReference type="ARBA" id="ARBA00022753"/>
    </source>
</evidence>
<reference evidence="10 11" key="2">
    <citation type="submission" date="2018-10" db="EMBL/GenBank/DDBJ databases">
        <authorList>
            <consortium name="Pathogen Informatics"/>
        </authorList>
    </citation>
    <scope>NUCLEOTIDE SEQUENCE [LARGE SCALE GENOMIC DNA]</scope>
</reference>
<accession>A0A0N4V292</accession>
<dbReference type="STRING" id="51028.A0A0N4V292"/>
<evidence type="ECO:0000256" key="1">
    <source>
        <dbReference type="ARBA" id="ARBA00004414"/>
    </source>
</evidence>
<evidence type="ECO:0000256" key="3">
    <source>
        <dbReference type="ARBA" id="ARBA00010432"/>
    </source>
</evidence>
<gene>
    <name evidence="10" type="ORF">EVEC_LOCUS3816</name>
</gene>
<dbReference type="Proteomes" id="UP000274131">
    <property type="component" value="Unassembled WGS sequence"/>
</dbReference>
<dbReference type="GO" id="GO:0015031">
    <property type="term" value="P:protein transport"/>
    <property type="evidence" value="ECO:0007669"/>
    <property type="project" value="UniProtKB-KW"/>
</dbReference>
<dbReference type="WBParaSite" id="EVEC_0000410801-mRNA-1">
    <property type="protein sequence ID" value="EVEC_0000410801-mRNA-1"/>
    <property type="gene ID" value="EVEC_0000410801"/>
</dbReference>
<dbReference type="InterPro" id="IPR023341">
    <property type="entry name" value="MABP"/>
</dbReference>
<keyword evidence="11" id="KW-1185">Reference proteome</keyword>
<sequence length="289" mass="32273">MSDETEQYPITSVIIVSDKNKCPRGFQPITRAYDDQSDADLWKEGGFASFWSRPVRYLAVSRESPANSVGVHVVMDICIIKENDPVPSGFTAVDYTADSSKEEKSLRKKCLCIRTLPRENATDAVGEIIILNKTKKPPVNYSCAGEVDGAYICFRHVVIPATFGLAIPDRKSGGLYPSINPSAHNLSDPQLSLSARSEAPVNALTIRAGDIRKNIKDIPFKLHPLIESNCAGNRVGFFTFLLLSGSVTTLMFTFNFQENFLPEIKSYTRDMLDNLYRYEFTIERDAVRN</sequence>
<protein>
    <submittedName>
        <fullName evidence="12">MABP domain-containing protein</fullName>
    </submittedName>
</protein>
<evidence type="ECO:0000256" key="4">
    <source>
        <dbReference type="ARBA" id="ARBA00022448"/>
    </source>
</evidence>
<evidence type="ECO:0000256" key="2">
    <source>
        <dbReference type="ARBA" id="ARBA00004481"/>
    </source>
</evidence>
<evidence type="ECO:0000313" key="12">
    <source>
        <dbReference type="WBParaSite" id="EVEC_0000410801-mRNA-1"/>
    </source>
</evidence>
<organism evidence="12">
    <name type="scientific">Enterobius vermicularis</name>
    <name type="common">Human pinworm</name>
    <dbReference type="NCBI Taxonomy" id="51028"/>
    <lineage>
        <taxon>Eukaryota</taxon>
        <taxon>Metazoa</taxon>
        <taxon>Ecdysozoa</taxon>
        <taxon>Nematoda</taxon>
        <taxon>Chromadorea</taxon>
        <taxon>Rhabditida</taxon>
        <taxon>Spirurina</taxon>
        <taxon>Oxyuridomorpha</taxon>
        <taxon>Oxyuroidea</taxon>
        <taxon>Oxyuridae</taxon>
        <taxon>Enterobius</taxon>
    </lineage>
</organism>
<dbReference type="InterPro" id="IPR018798">
    <property type="entry name" value="MVB12A/B"/>
</dbReference>
<dbReference type="Gene3D" id="2.100.10.50">
    <property type="match status" value="1"/>
</dbReference>
<dbReference type="GO" id="GO:0000813">
    <property type="term" value="C:ESCRT I complex"/>
    <property type="evidence" value="ECO:0007669"/>
    <property type="project" value="InterPro"/>
</dbReference>
<evidence type="ECO:0000313" key="10">
    <source>
        <dbReference type="EMBL" id="VDD88688.1"/>
    </source>
</evidence>
<evidence type="ECO:0000256" key="8">
    <source>
        <dbReference type="ARBA" id="ARBA00053101"/>
    </source>
</evidence>
<dbReference type="Pfam" id="PF10240">
    <property type="entry name" value="DUF2464"/>
    <property type="match status" value="1"/>
</dbReference>
<reference evidence="12" key="1">
    <citation type="submission" date="2016-04" db="UniProtKB">
        <authorList>
            <consortium name="WormBaseParasite"/>
        </authorList>
    </citation>
    <scope>IDENTIFICATION</scope>
</reference>
<keyword evidence="5" id="KW-0967">Endosome</keyword>
<dbReference type="GO" id="GO:0042058">
    <property type="term" value="P:regulation of epidermal growth factor receptor signaling pathway"/>
    <property type="evidence" value="ECO:0007669"/>
    <property type="project" value="TreeGrafter"/>
</dbReference>